<proteinExistence type="predicted"/>
<dbReference type="Pfam" id="PF00268">
    <property type="entry name" value="Ribonuc_red_sm"/>
    <property type="match status" value="1"/>
</dbReference>
<dbReference type="InterPro" id="IPR000358">
    <property type="entry name" value="RNR_small_fam"/>
</dbReference>
<dbReference type="GO" id="GO:0009263">
    <property type="term" value="P:deoxyribonucleotide biosynthetic process"/>
    <property type="evidence" value="ECO:0007669"/>
    <property type="project" value="InterPro"/>
</dbReference>
<dbReference type="Gene3D" id="1.10.620.20">
    <property type="entry name" value="Ribonucleotide Reductase, subunit A"/>
    <property type="match status" value="1"/>
</dbReference>
<protein>
    <submittedName>
        <fullName evidence="2">Ribonucleoside-diphosphate reductase beta subunit</fullName>
        <ecNumber evidence="2">1.17.4.1</ecNumber>
    </submittedName>
</protein>
<dbReference type="SUPFAM" id="SSF47240">
    <property type="entry name" value="Ferritin-like"/>
    <property type="match status" value="1"/>
</dbReference>
<dbReference type="EC" id="1.17.4.1" evidence="2"/>
<dbReference type="AlphaFoldDB" id="A0A1D7ZWE0"/>
<dbReference type="RefSeq" id="WP_069775812.1">
    <property type="nucleotide sequence ID" value="NZ_AP024320.1"/>
</dbReference>
<organism evidence="2 3">
    <name type="scientific">Limosilactobacillus fermentum</name>
    <name type="common">Lactobacillus fermentum</name>
    <dbReference type="NCBI Taxonomy" id="1613"/>
    <lineage>
        <taxon>Bacteria</taxon>
        <taxon>Bacillati</taxon>
        <taxon>Bacillota</taxon>
        <taxon>Bacilli</taxon>
        <taxon>Lactobacillales</taxon>
        <taxon>Lactobacillaceae</taxon>
        <taxon>Limosilactobacillus</taxon>
    </lineage>
</organism>
<evidence type="ECO:0000256" key="1">
    <source>
        <dbReference type="ARBA" id="ARBA00001962"/>
    </source>
</evidence>
<sequence length="306" mass="34037">MDYLYYKAINWDEQEDQVDQATWLKLTNNFWLDTRVPITADQPSWHALTAQQQAQVGHALAGRALLSAFQSELGAPSLRAGRRTQQEEAVLNLITFMESVHTKAVTTIFRRLTDEETTAAYYAWADGQAPLQAALTDLTKGIEGDDLMRRGLFLIADTVLCAGFDWAVLTQPALAQTNQMLKNILTGNLIFRDYLAYKFRQGIAELPFAKQEALVAQLTKGAQSLIKLAHQQNEALLEDAGAANDLVDFQWRMLLVALGLGEQPAESGPVAHQIDQLANQAQETVVVETIKDADATEFMSDDDYDF</sequence>
<evidence type="ECO:0000313" key="2">
    <source>
        <dbReference type="EMBL" id="AOR74175.1"/>
    </source>
</evidence>
<name>A0A1D7ZWE0_LIMFE</name>
<keyword evidence="2" id="KW-0560">Oxidoreductase</keyword>
<dbReference type="InterPro" id="IPR012348">
    <property type="entry name" value="RNR-like"/>
</dbReference>
<dbReference type="PATRIC" id="fig|1613.112.peg.743"/>
<comment type="cofactor">
    <cofactor evidence="1">
        <name>Fe cation</name>
        <dbReference type="ChEBI" id="CHEBI:24875"/>
    </cofactor>
</comment>
<evidence type="ECO:0000313" key="3">
    <source>
        <dbReference type="Proteomes" id="UP000094714"/>
    </source>
</evidence>
<dbReference type="InterPro" id="IPR009078">
    <property type="entry name" value="Ferritin-like_SF"/>
</dbReference>
<dbReference type="EMBL" id="CP017151">
    <property type="protein sequence ID" value="AOR74175.1"/>
    <property type="molecule type" value="Genomic_DNA"/>
</dbReference>
<accession>A0A1D7ZWE0</accession>
<dbReference type="GO" id="GO:0004748">
    <property type="term" value="F:ribonucleoside-diphosphate reductase activity, thioredoxin disulfide as acceptor"/>
    <property type="evidence" value="ECO:0007669"/>
    <property type="project" value="UniProtKB-EC"/>
</dbReference>
<gene>
    <name evidence="2" type="ORF">LACFE_CDS0709</name>
</gene>
<dbReference type="Proteomes" id="UP000094714">
    <property type="component" value="Chromosome"/>
</dbReference>
<reference evidence="2 3" key="1">
    <citation type="submission" date="2016-09" db="EMBL/GenBank/DDBJ databases">
        <title>Genome Sequence of the Lactobacillus fermentum strain NCC2970 (CNCM I-5068).</title>
        <authorList>
            <person name="Barretto C."/>
            <person name="Ngom-Bru C."/>
            <person name="Genevaz A."/>
            <person name="Fournier C."/>
            <person name="Moine D."/>
            <person name="Kassam M."/>
            <person name="Iltis A."/>
            <person name="Sagory-Zalkind P."/>
            <person name="Faucherand G."/>
            <person name="Descombes P."/>
            <person name="Duboux S."/>
        </authorList>
    </citation>
    <scope>NUCLEOTIDE SEQUENCE [LARGE SCALE GENOMIC DNA]</scope>
    <source>
        <strain evidence="2 3">NCC2970</strain>
    </source>
</reference>